<name>A0ABD1T8F8_9LAMI</name>
<evidence type="ECO:0000313" key="2">
    <source>
        <dbReference type="EMBL" id="KAL2509016.1"/>
    </source>
</evidence>
<reference evidence="3" key="1">
    <citation type="submission" date="2024-07" db="EMBL/GenBank/DDBJ databases">
        <title>Two chromosome-level genome assemblies of Korean endemic species Abeliophyllum distichum and Forsythia ovata (Oleaceae).</title>
        <authorList>
            <person name="Jang H."/>
        </authorList>
    </citation>
    <scope>NUCLEOTIDE SEQUENCE [LARGE SCALE GENOMIC DNA]</scope>
</reference>
<organism evidence="2 3">
    <name type="scientific">Forsythia ovata</name>
    <dbReference type="NCBI Taxonomy" id="205694"/>
    <lineage>
        <taxon>Eukaryota</taxon>
        <taxon>Viridiplantae</taxon>
        <taxon>Streptophyta</taxon>
        <taxon>Embryophyta</taxon>
        <taxon>Tracheophyta</taxon>
        <taxon>Spermatophyta</taxon>
        <taxon>Magnoliopsida</taxon>
        <taxon>eudicotyledons</taxon>
        <taxon>Gunneridae</taxon>
        <taxon>Pentapetalae</taxon>
        <taxon>asterids</taxon>
        <taxon>lamiids</taxon>
        <taxon>Lamiales</taxon>
        <taxon>Oleaceae</taxon>
        <taxon>Forsythieae</taxon>
        <taxon>Forsythia</taxon>
    </lineage>
</organism>
<dbReference type="EMBL" id="JBFOLJ010000009">
    <property type="protein sequence ID" value="KAL2509016.1"/>
    <property type="molecule type" value="Genomic_DNA"/>
</dbReference>
<comment type="caution">
    <text evidence="2">The sequence shown here is derived from an EMBL/GenBank/DDBJ whole genome shotgun (WGS) entry which is preliminary data.</text>
</comment>
<feature type="region of interest" description="Disordered" evidence="1">
    <location>
        <begin position="66"/>
        <end position="112"/>
    </location>
</feature>
<accession>A0ABD1T8F8</accession>
<sequence length="112" mass="12994">MESCLGILKNPCARSPNQDQILGKYWHSFGFSSRILARAASGAPQKASPDGEIELCKWLKNERFRRENRQDELKKRSEHPEDSDFNPKRQRDETPEVVVSKEGEVPRKKQNR</sequence>
<protein>
    <submittedName>
        <fullName evidence="2">Uncharacterized protein</fullName>
    </submittedName>
</protein>
<keyword evidence="3" id="KW-1185">Reference proteome</keyword>
<dbReference type="Proteomes" id="UP001604277">
    <property type="component" value="Unassembled WGS sequence"/>
</dbReference>
<evidence type="ECO:0000256" key="1">
    <source>
        <dbReference type="SAM" id="MobiDB-lite"/>
    </source>
</evidence>
<gene>
    <name evidence="2" type="ORF">Fot_32663</name>
</gene>
<evidence type="ECO:0000313" key="3">
    <source>
        <dbReference type="Proteomes" id="UP001604277"/>
    </source>
</evidence>
<proteinExistence type="predicted"/>
<dbReference type="AlphaFoldDB" id="A0ABD1T8F8"/>